<name>A0A545SWL5_9RHOB</name>
<dbReference type="PROSITE" id="PS00893">
    <property type="entry name" value="NUDIX_BOX"/>
    <property type="match status" value="1"/>
</dbReference>
<dbReference type="Gene3D" id="3.90.79.10">
    <property type="entry name" value="Nucleoside Triphosphate Pyrophosphohydrolase"/>
    <property type="match status" value="1"/>
</dbReference>
<evidence type="ECO:0000259" key="3">
    <source>
        <dbReference type="PROSITE" id="PS51462"/>
    </source>
</evidence>
<dbReference type="Pfam" id="PF00293">
    <property type="entry name" value="NUDIX"/>
    <property type="match status" value="1"/>
</dbReference>
<proteinExistence type="predicted"/>
<evidence type="ECO:0000313" key="5">
    <source>
        <dbReference type="Proteomes" id="UP000315816"/>
    </source>
</evidence>
<keyword evidence="2" id="KW-0378">Hydrolase</keyword>
<comment type="caution">
    <text evidence="4">The sequence shown here is derived from an EMBL/GenBank/DDBJ whole genome shotgun (WGS) entry which is preliminary data.</text>
</comment>
<dbReference type="SUPFAM" id="SSF55811">
    <property type="entry name" value="Nudix"/>
    <property type="match status" value="1"/>
</dbReference>
<dbReference type="OrthoDB" id="9761969at2"/>
<dbReference type="InterPro" id="IPR015797">
    <property type="entry name" value="NUDIX_hydrolase-like_dom_sf"/>
</dbReference>
<dbReference type="PROSITE" id="PS51462">
    <property type="entry name" value="NUDIX"/>
    <property type="match status" value="1"/>
</dbReference>
<dbReference type="EMBL" id="VICH01000004">
    <property type="protein sequence ID" value="TQV69346.1"/>
    <property type="molecule type" value="Genomic_DNA"/>
</dbReference>
<dbReference type="InterPro" id="IPR000086">
    <property type="entry name" value="NUDIX_hydrolase_dom"/>
</dbReference>
<protein>
    <submittedName>
        <fullName evidence="4">NUDIX domain-containing protein</fullName>
    </submittedName>
</protein>
<evidence type="ECO:0000256" key="2">
    <source>
        <dbReference type="ARBA" id="ARBA00022801"/>
    </source>
</evidence>
<dbReference type="RefSeq" id="WP_142853095.1">
    <property type="nucleotide sequence ID" value="NZ_FXWW01000001.1"/>
</dbReference>
<dbReference type="GO" id="GO:0016787">
    <property type="term" value="F:hydrolase activity"/>
    <property type="evidence" value="ECO:0007669"/>
    <property type="project" value="UniProtKB-KW"/>
</dbReference>
<keyword evidence="5" id="KW-1185">Reference proteome</keyword>
<comment type="cofactor">
    <cofactor evidence="1">
        <name>Mg(2+)</name>
        <dbReference type="ChEBI" id="CHEBI:18420"/>
    </cofactor>
</comment>
<reference evidence="4 5" key="1">
    <citation type="submission" date="2019-06" db="EMBL/GenBank/DDBJ databases">
        <title>A novel species of marine bacteria.</title>
        <authorList>
            <person name="Wang Y."/>
        </authorList>
    </citation>
    <scope>NUCLEOTIDE SEQUENCE [LARGE SCALE GENOMIC DNA]</scope>
    <source>
        <strain evidence="4 5">MA1-10</strain>
    </source>
</reference>
<dbReference type="Proteomes" id="UP000315816">
    <property type="component" value="Unassembled WGS sequence"/>
</dbReference>
<evidence type="ECO:0000313" key="4">
    <source>
        <dbReference type="EMBL" id="TQV69346.1"/>
    </source>
</evidence>
<gene>
    <name evidence="4" type="ORF">FIL88_07295</name>
</gene>
<accession>A0A545SWL5</accession>
<feature type="domain" description="Nudix hydrolase" evidence="3">
    <location>
        <begin position="1"/>
        <end position="110"/>
    </location>
</feature>
<dbReference type="PANTHER" id="PTHR43046">
    <property type="entry name" value="GDP-MANNOSE MANNOSYL HYDROLASE"/>
    <property type="match status" value="1"/>
</dbReference>
<dbReference type="PANTHER" id="PTHR43046:SF14">
    <property type="entry name" value="MUTT_NUDIX FAMILY PROTEIN"/>
    <property type="match status" value="1"/>
</dbReference>
<evidence type="ECO:0000256" key="1">
    <source>
        <dbReference type="ARBA" id="ARBA00001946"/>
    </source>
</evidence>
<dbReference type="InterPro" id="IPR020084">
    <property type="entry name" value="NUDIX_hydrolase_CS"/>
</dbReference>
<sequence>MQGFGGPGGRLEFGETLGQGACRELLEETGITAIPGPLVDVQEAFRPLDVTKDQLPEHHFLLLGVLCDYVGEEPLAADDALEARFVSFDDIFQSRLDLCPGVGDMLRQAV</sequence>
<organism evidence="4 5">
    <name type="scientific">Aliiroseovarius halocynthiae</name>
    <dbReference type="NCBI Taxonomy" id="985055"/>
    <lineage>
        <taxon>Bacteria</taxon>
        <taxon>Pseudomonadati</taxon>
        <taxon>Pseudomonadota</taxon>
        <taxon>Alphaproteobacteria</taxon>
        <taxon>Rhodobacterales</taxon>
        <taxon>Paracoccaceae</taxon>
        <taxon>Aliiroseovarius</taxon>
    </lineage>
</organism>
<dbReference type="AlphaFoldDB" id="A0A545SWL5"/>